<dbReference type="AlphaFoldDB" id="A0A541BM82"/>
<comment type="subcellular location">
    <subcellularLocation>
        <location evidence="1 9">Cell membrane</location>
        <topology evidence="1 9">Multi-pass membrane protein</topology>
    </subcellularLocation>
</comment>
<evidence type="ECO:0000259" key="11">
    <source>
        <dbReference type="PROSITE" id="PS50928"/>
    </source>
</evidence>
<dbReference type="OrthoDB" id="8036461at2"/>
<dbReference type="InterPro" id="IPR000515">
    <property type="entry name" value="MetI-like"/>
</dbReference>
<feature type="transmembrane region" description="Helical" evidence="9">
    <location>
        <begin position="22"/>
        <end position="43"/>
    </location>
</feature>
<feature type="transmembrane region" description="Helical" evidence="9">
    <location>
        <begin position="132"/>
        <end position="158"/>
    </location>
</feature>
<dbReference type="EMBL" id="VIGH01000003">
    <property type="protein sequence ID" value="TQF73442.1"/>
    <property type="molecule type" value="Genomic_DNA"/>
</dbReference>
<reference evidence="12 13" key="1">
    <citation type="submission" date="2019-06" db="EMBL/GenBank/DDBJ databases">
        <title>Rhodococcus spaelei sp. nov., isolated from a cave.</title>
        <authorList>
            <person name="Lee S.D."/>
        </authorList>
    </citation>
    <scope>NUCLEOTIDE SEQUENCE [LARGE SCALE GENOMIC DNA]</scope>
    <source>
        <strain evidence="12 13">C9-5</strain>
    </source>
</reference>
<keyword evidence="6 12" id="KW-0067">ATP-binding</keyword>
<keyword evidence="4 9" id="KW-0812">Transmembrane</keyword>
<evidence type="ECO:0000256" key="5">
    <source>
        <dbReference type="ARBA" id="ARBA00022741"/>
    </source>
</evidence>
<keyword evidence="13" id="KW-1185">Reference proteome</keyword>
<evidence type="ECO:0000256" key="1">
    <source>
        <dbReference type="ARBA" id="ARBA00004651"/>
    </source>
</evidence>
<evidence type="ECO:0000259" key="10">
    <source>
        <dbReference type="PROSITE" id="PS50893"/>
    </source>
</evidence>
<dbReference type="RefSeq" id="WP_142097428.1">
    <property type="nucleotide sequence ID" value="NZ_VIGH01000003.1"/>
</dbReference>
<comment type="similarity">
    <text evidence="9">Belongs to the binding-protein-dependent transport system permease family.</text>
</comment>
<name>A0A541BM82_9NOCA</name>
<gene>
    <name evidence="12" type="ORF">FK531_08050</name>
</gene>
<protein>
    <submittedName>
        <fullName evidence="12">Dipeptide/oligopeptide/nickel ABC transporter permease/ATP-binding protein</fullName>
    </submittedName>
</protein>
<dbReference type="CDD" id="cd03257">
    <property type="entry name" value="ABC_NikE_OppD_transporters"/>
    <property type="match status" value="1"/>
</dbReference>
<keyword evidence="3" id="KW-1003">Cell membrane</keyword>
<evidence type="ECO:0000256" key="2">
    <source>
        <dbReference type="ARBA" id="ARBA00022448"/>
    </source>
</evidence>
<dbReference type="SMART" id="SM00382">
    <property type="entry name" value="AAA"/>
    <property type="match status" value="1"/>
</dbReference>
<dbReference type="Gene3D" id="3.40.50.300">
    <property type="entry name" value="P-loop containing nucleotide triphosphate hydrolases"/>
    <property type="match status" value="1"/>
</dbReference>
<dbReference type="PROSITE" id="PS50893">
    <property type="entry name" value="ABC_TRANSPORTER_2"/>
    <property type="match status" value="1"/>
</dbReference>
<evidence type="ECO:0000256" key="7">
    <source>
        <dbReference type="ARBA" id="ARBA00022989"/>
    </source>
</evidence>
<accession>A0A541BM82</accession>
<evidence type="ECO:0000256" key="3">
    <source>
        <dbReference type="ARBA" id="ARBA00022475"/>
    </source>
</evidence>
<organism evidence="12 13">
    <name type="scientific">Rhodococcus spelaei</name>
    <dbReference type="NCBI Taxonomy" id="2546320"/>
    <lineage>
        <taxon>Bacteria</taxon>
        <taxon>Bacillati</taxon>
        <taxon>Actinomycetota</taxon>
        <taxon>Actinomycetes</taxon>
        <taxon>Mycobacteriales</taxon>
        <taxon>Nocardiaceae</taxon>
        <taxon>Rhodococcus</taxon>
    </lineage>
</organism>
<dbReference type="PANTHER" id="PTHR43386">
    <property type="entry name" value="OLIGOPEPTIDE TRANSPORT SYSTEM PERMEASE PROTEIN APPC"/>
    <property type="match status" value="1"/>
</dbReference>
<feature type="domain" description="ABC transmembrane type-1" evidence="11">
    <location>
        <begin position="83"/>
        <end position="272"/>
    </location>
</feature>
<dbReference type="InterPro" id="IPR003439">
    <property type="entry name" value="ABC_transporter-like_ATP-bd"/>
</dbReference>
<dbReference type="SUPFAM" id="SSF52540">
    <property type="entry name" value="P-loop containing nucleoside triphosphate hydrolases"/>
    <property type="match status" value="1"/>
</dbReference>
<evidence type="ECO:0000256" key="8">
    <source>
        <dbReference type="ARBA" id="ARBA00023136"/>
    </source>
</evidence>
<evidence type="ECO:0000256" key="4">
    <source>
        <dbReference type="ARBA" id="ARBA00022692"/>
    </source>
</evidence>
<dbReference type="Pfam" id="PF00528">
    <property type="entry name" value="BPD_transp_1"/>
    <property type="match status" value="1"/>
</dbReference>
<feature type="transmembrane region" description="Helical" evidence="9">
    <location>
        <begin position="250"/>
        <end position="272"/>
    </location>
</feature>
<dbReference type="InterPro" id="IPR017871">
    <property type="entry name" value="ABC_transporter-like_CS"/>
</dbReference>
<dbReference type="Proteomes" id="UP000316256">
    <property type="component" value="Unassembled WGS sequence"/>
</dbReference>
<dbReference type="PROSITE" id="PS00211">
    <property type="entry name" value="ABC_TRANSPORTER_1"/>
    <property type="match status" value="1"/>
</dbReference>
<dbReference type="Pfam" id="PF00005">
    <property type="entry name" value="ABC_tran"/>
    <property type="match status" value="1"/>
</dbReference>
<dbReference type="GO" id="GO:0005524">
    <property type="term" value="F:ATP binding"/>
    <property type="evidence" value="ECO:0007669"/>
    <property type="project" value="UniProtKB-KW"/>
</dbReference>
<feature type="transmembrane region" description="Helical" evidence="9">
    <location>
        <begin position="204"/>
        <end position="229"/>
    </location>
</feature>
<dbReference type="GO" id="GO:0005886">
    <property type="term" value="C:plasma membrane"/>
    <property type="evidence" value="ECO:0007669"/>
    <property type="project" value="UniProtKB-SubCell"/>
</dbReference>
<dbReference type="SUPFAM" id="SSF161098">
    <property type="entry name" value="MetI-like"/>
    <property type="match status" value="1"/>
</dbReference>
<dbReference type="CDD" id="cd06261">
    <property type="entry name" value="TM_PBP2"/>
    <property type="match status" value="1"/>
</dbReference>
<evidence type="ECO:0000256" key="6">
    <source>
        <dbReference type="ARBA" id="ARBA00022840"/>
    </source>
</evidence>
<keyword evidence="5" id="KW-0547">Nucleotide-binding</keyword>
<feature type="domain" description="ABC transporter" evidence="10">
    <location>
        <begin position="334"/>
        <end position="578"/>
    </location>
</feature>
<evidence type="ECO:0000313" key="12">
    <source>
        <dbReference type="EMBL" id="TQF73442.1"/>
    </source>
</evidence>
<keyword evidence="8 9" id="KW-0472">Membrane</keyword>
<sequence length="595" mass="63514">MSTTTRAGLASRCGAVLRRDRLVGPAVALLVAVVAVSVAAPWLSVHDPTAVDFVQALLPPSAENPLGTDNFGRDVLTRLMYGGRASLAAAAVAVLVIVTVGSVLGGLAGYLGGVVDLAITRMIDVLLAFPRLVLAIAIAALLGTGLAGLIIAMSVVSWPAYARIVRGLVLQAKEEGYVVAARAAGSGRVKVLRTHISGAVVGPVLVVAMVDFGEVILGVAALSFLGLGIQQPTPEWGAMLNEARGYLEEAPWVFLAPGLTIFLVVICANYVGDAVRDAIDPRAAHQLSPRRFRDRWRSRRGTVRRSKERARRMRLEERASACRDRTDVMPPIVVDVRALGVEVIEGAPVIADLSLRIRAGECVGLVGESGSGKSTLAAALLGLVHAPLRVSAGTVSLLGEDVTGWSWDDWRPVRGRHVSLITQDPMSALNPLLRIGAQLDECGTAHGLSGRDARDRSIETLALMRLPVDVLGQFPHQLSGGMRQRVVIAMALVNRPQLVIADEPTTALDVSTQARILEELTALRTELGIGMLFISHDLRLVANLADRVVVMHDGRVVEEGVTAELFDNPRADHTRLLIDAIPRIEHPKERHDALC</sequence>
<dbReference type="PANTHER" id="PTHR43386:SF25">
    <property type="entry name" value="PEPTIDE ABC TRANSPORTER PERMEASE PROTEIN"/>
    <property type="match status" value="1"/>
</dbReference>
<dbReference type="PROSITE" id="PS50928">
    <property type="entry name" value="ABC_TM1"/>
    <property type="match status" value="1"/>
</dbReference>
<evidence type="ECO:0000313" key="13">
    <source>
        <dbReference type="Proteomes" id="UP000316256"/>
    </source>
</evidence>
<comment type="caution">
    <text evidence="12">The sequence shown here is derived from an EMBL/GenBank/DDBJ whole genome shotgun (WGS) entry which is preliminary data.</text>
</comment>
<dbReference type="InterPro" id="IPR050366">
    <property type="entry name" value="BP-dependent_transpt_permease"/>
</dbReference>
<dbReference type="Gene3D" id="1.10.3720.10">
    <property type="entry name" value="MetI-like"/>
    <property type="match status" value="1"/>
</dbReference>
<dbReference type="InterPro" id="IPR003593">
    <property type="entry name" value="AAA+_ATPase"/>
</dbReference>
<keyword evidence="7 9" id="KW-1133">Transmembrane helix</keyword>
<feature type="transmembrane region" description="Helical" evidence="9">
    <location>
        <begin position="87"/>
        <end position="111"/>
    </location>
</feature>
<dbReference type="GO" id="GO:0016887">
    <property type="term" value="F:ATP hydrolysis activity"/>
    <property type="evidence" value="ECO:0007669"/>
    <property type="project" value="InterPro"/>
</dbReference>
<keyword evidence="2 9" id="KW-0813">Transport</keyword>
<dbReference type="GO" id="GO:0055085">
    <property type="term" value="P:transmembrane transport"/>
    <property type="evidence" value="ECO:0007669"/>
    <property type="project" value="InterPro"/>
</dbReference>
<evidence type="ECO:0000256" key="9">
    <source>
        <dbReference type="RuleBase" id="RU363032"/>
    </source>
</evidence>
<dbReference type="InterPro" id="IPR027417">
    <property type="entry name" value="P-loop_NTPase"/>
</dbReference>
<proteinExistence type="inferred from homology"/>
<dbReference type="InterPro" id="IPR035906">
    <property type="entry name" value="MetI-like_sf"/>
</dbReference>